<dbReference type="RefSeq" id="WP_109656884.1">
    <property type="nucleotide sequence ID" value="NZ_CP029145.1"/>
</dbReference>
<sequence>MWPGFRPWLRRTSEKQVAQQTHGQYRLTSSSLRARLLPRAMHLRGLVLGSLHLHVGAPAAGAPPGGPPYQ</sequence>
<dbReference type="EMBL" id="CP029145">
    <property type="protein sequence ID" value="AWM33832.1"/>
    <property type="molecule type" value="Genomic_DNA"/>
</dbReference>
<dbReference type="AlphaFoldDB" id="A0A2Z3GNT3"/>
<gene>
    <name evidence="1" type="ORF">DDQ68_14165</name>
</gene>
<protein>
    <submittedName>
        <fullName evidence="1">Uncharacterized protein</fullName>
    </submittedName>
</protein>
<accession>A0A2Z3GNT3</accession>
<name>A0A2Z3GNT3_9BACT</name>
<evidence type="ECO:0000313" key="2">
    <source>
        <dbReference type="Proteomes" id="UP000245999"/>
    </source>
</evidence>
<reference evidence="2" key="1">
    <citation type="submission" date="2018-04" db="EMBL/GenBank/DDBJ databases">
        <title>Complete genome of Antarctic heterotrophic bacterium Hymenobacter nivis.</title>
        <authorList>
            <person name="Terashima M."/>
        </authorList>
    </citation>
    <scope>NUCLEOTIDE SEQUENCE [LARGE SCALE GENOMIC DNA]</scope>
    <source>
        <strain evidence="2">NBRC 111535</strain>
    </source>
</reference>
<organism evidence="1 2">
    <name type="scientific">Hymenobacter nivis</name>
    <dbReference type="NCBI Taxonomy" id="1850093"/>
    <lineage>
        <taxon>Bacteria</taxon>
        <taxon>Pseudomonadati</taxon>
        <taxon>Bacteroidota</taxon>
        <taxon>Cytophagia</taxon>
        <taxon>Cytophagales</taxon>
        <taxon>Hymenobacteraceae</taxon>
        <taxon>Hymenobacter</taxon>
    </lineage>
</organism>
<dbReference type="KEGG" id="hnv:DDQ68_14165"/>
<keyword evidence="2" id="KW-1185">Reference proteome</keyword>
<evidence type="ECO:0000313" key="1">
    <source>
        <dbReference type="EMBL" id="AWM33832.1"/>
    </source>
</evidence>
<dbReference type="Proteomes" id="UP000245999">
    <property type="component" value="Chromosome"/>
</dbReference>
<proteinExistence type="predicted"/>